<dbReference type="RefSeq" id="WP_085681268.1">
    <property type="nucleotide sequence ID" value="NZ_CP020931.1"/>
</dbReference>
<name>A0A1W6KBY2_9GAMM</name>
<evidence type="ECO:0000256" key="1">
    <source>
        <dbReference type="ARBA" id="ARBA00022737"/>
    </source>
</evidence>
<dbReference type="Pfam" id="PF01436">
    <property type="entry name" value="NHL"/>
    <property type="match status" value="3"/>
</dbReference>
<evidence type="ECO:0000313" key="4">
    <source>
        <dbReference type="Proteomes" id="UP000193100"/>
    </source>
</evidence>
<dbReference type="CDD" id="cd14956">
    <property type="entry name" value="NHL_like_3"/>
    <property type="match status" value="1"/>
</dbReference>
<dbReference type="GO" id="GO:0008270">
    <property type="term" value="F:zinc ion binding"/>
    <property type="evidence" value="ECO:0007669"/>
    <property type="project" value="UniProtKB-KW"/>
</dbReference>
<dbReference type="GeneID" id="77256692"/>
<keyword evidence="3" id="KW-0418">Kinase</keyword>
<dbReference type="InterPro" id="IPR001258">
    <property type="entry name" value="NHL_repeat"/>
</dbReference>
<gene>
    <name evidence="3" type="primary">pknD</name>
    <name evidence="3" type="ORF">MARSALSMR5_02758</name>
</gene>
<dbReference type="InterPro" id="IPR011042">
    <property type="entry name" value="6-blade_b-propeller_TolB-like"/>
</dbReference>
<sequence>MKKIAKWSGCSMLGLLIAITLIGCAGGAINWNQEPPYSLEQTWGEKGSAPGQFNDPTGIAVTDTEVFVSDARNGRIQVFDYQGQFKREFGTPGDGIGELGRPMNLTIHNDKLYVPEYMNDRIQVFSLAGEPLKVIGAPGKGPGQFNAPGGVAVADNGDLFVADFYNHRVQHLKADGSFINQWGTTGKAGRSAGEFTYPTDVALGKDGTLYVADGYGNRVQVFDAGGDFLHKWGGPFALGLYGPFKGWFTTTTSIATGPEGNVFVADFYNDRIQKFAADGGYLTAFGSEPENPGHTAMAVAVGNDGAVWSVNFADNRVGRWEPD</sequence>
<dbReference type="Proteomes" id="UP000193100">
    <property type="component" value="Chromosome"/>
</dbReference>
<reference evidence="3 4" key="1">
    <citation type="submission" date="2017-04" db="EMBL/GenBank/DDBJ databases">
        <title>Genome Sequence of Marinobacter salarius strain SMR5 Isolated from a culture of the Diatom Skeletonema marinoi.</title>
        <authorList>
            <person name="Topel M."/>
            <person name="Pinder M.I.M."/>
            <person name="Johansson O.N."/>
            <person name="Kourtchenko O."/>
            <person name="Godhe A."/>
            <person name="Clarke A.K."/>
        </authorList>
    </citation>
    <scope>NUCLEOTIDE SEQUENCE [LARGE SCALE GENOMIC DNA]</scope>
    <source>
        <strain evidence="3 4">SMR5</strain>
    </source>
</reference>
<dbReference type="PROSITE" id="PS51125">
    <property type="entry name" value="NHL"/>
    <property type="match status" value="4"/>
</dbReference>
<dbReference type="PANTHER" id="PTHR24104:SF25">
    <property type="entry name" value="PROTEIN LIN-41"/>
    <property type="match status" value="1"/>
</dbReference>
<accession>A0A1W6KBY2</accession>
<feature type="repeat" description="NHL" evidence="2">
    <location>
        <begin position="132"/>
        <end position="175"/>
    </location>
</feature>
<feature type="repeat" description="NHL" evidence="2">
    <location>
        <begin position="44"/>
        <end position="82"/>
    </location>
</feature>
<dbReference type="EMBL" id="CP020931">
    <property type="protein sequence ID" value="ARM84809.1"/>
    <property type="molecule type" value="Genomic_DNA"/>
</dbReference>
<evidence type="ECO:0000313" key="3">
    <source>
        <dbReference type="EMBL" id="ARM84809.1"/>
    </source>
</evidence>
<protein>
    <submittedName>
        <fullName evidence="3">Serine/threonine-protein kinase PknD</fullName>
        <ecNumber evidence="3">2.7.11.1</ecNumber>
    </submittedName>
</protein>
<feature type="repeat" description="NHL" evidence="2">
    <location>
        <begin position="238"/>
        <end position="278"/>
    </location>
</feature>
<dbReference type="AlphaFoldDB" id="A0A1W6KBY2"/>
<dbReference type="Gene3D" id="2.120.10.30">
    <property type="entry name" value="TolB, C-terminal domain"/>
    <property type="match status" value="3"/>
</dbReference>
<dbReference type="SUPFAM" id="SSF101898">
    <property type="entry name" value="NHL repeat"/>
    <property type="match status" value="1"/>
</dbReference>
<dbReference type="GO" id="GO:0004674">
    <property type="term" value="F:protein serine/threonine kinase activity"/>
    <property type="evidence" value="ECO:0007669"/>
    <property type="project" value="UniProtKB-EC"/>
</dbReference>
<keyword evidence="1" id="KW-0677">Repeat</keyword>
<dbReference type="InterPro" id="IPR050952">
    <property type="entry name" value="TRIM-NHL_E3_ligases"/>
</dbReference>
<dbReference type="STRING" id="1420917.AU15_14360"/>
<proteinExistence type="predicted"/>
<dbReference type="EC" id="2.7.11.1" evidence="3"/>
<keyword evidence="3" id="KW-0808">Transferase</keyword>
<dbReference type="PANTHER" id="PTHR24104">
    <property type="entry name" value="E3 UBIQUITIN-PROTEIN LIGASE NHLRC1-RELATED"/>
    <property type="match status" value="1"/>
</dbReference>
<organism evidence="3 4">
    <name type="scientific">Marinobacter salarius</name>
    <dbReference type="NCBI Taxonomy" id="1420917"/>
    <lineage>
        <taxon>Bacteria</taxon>
        <taxon>Pseudomonadati</taxon>
        <taxon>Pseudomonadota</taxon>
        <taxon>Gammaproteobacteria</taxon>
        <taxon>Pseudomonadales</taxon>
        <taxon>Marinobacteraceae</taxon>
        <taxon>Marinobacter</taxon>
    </lineage>
</organism>
<feature type="repeat" description="NHL" evidence="2">
    <location>
        <begin position="186"/>
        <end position="225"/>
    </location>
</feature>
<dbReference type="PROSITE" id="PS51257">
    <property type="entry name" value="PROKAR_LIPOPROTEIN"/>
    <property type="match status" value="1"/>
</dbReference>
<evidence type="ECO:0000256" key="2">
    <source>
        <dbReference type="PROSITE-ProRule" id="PRU00504"/>
    </source>
</evidence>